<keyword evidence="13" id="KW-1185">Reference proteome</keyword>
<dbReference type="GO" id="GO:0005524">
    <property type="term" value="F:ATP binding"/>
    <property type="evidence" value="ECO:0007669"/>
    <property type="project" value="UniProtKB-UniRule"/>
</dbReference>
<keyword evidence="4 10" id="KW-0808">Transferase</keyword>
<keyword evidence="8 10" id="KW-0067">ATP-binding</keyword>
<dbReference type="PROSITE" id="PS00584">
    <property type="entry name" value="PFKB_KINASES_2"/>
    <property type="match status" value="1"/>
</dbReference>
<keyword evidence="7 10" id="KW-0418">Kinase</keyword>
<evidence type="ECO:0000313" key="12">
    <source>
        <dbReference type="EMBL" id="KAJ3648688.1"/>
    </source>
</evidence>
<sequence length="330" mass="36141">MKRVIAFGNPLLDTIVLLQDKSLLEKYNLDVDGQKEISLSEMEALKEDIKDYDKTVTAGGCAQNTLKILQWLLKKEYSVTMCGAIGGDSEGKLLEEILKQHGIEPHYIVHKAYPTGTTVSLVTNDNRSLVAHLGAAEIVPLQYIHGTDIITQIEQSDLVYMEGFFLTKRTKTATFILNHCTSHNKMFAFNLCGEYLVDSLPELVDEFLSQADIIFGNRKEFDKICSLKGVSVENFLTALSEHGRGKIIAVTNGPSAVMCFGHGESCVAQAPTLSTEEIVDTTGAGDSFAGGFLAGYLQEKSLKECLQLGCHAAYTIIKRRGCTVPEFSAS</sequence>
<dbReference type="GO" id="GO:0004001">
    <property type="term" value="F:adenosine kinase activity"/>
    <property type="evidence" value="ECO:0007669"/>
    <property type="project" value="UniProtKB-UniRule"/>
</dbReference>
<evidence type="ECO:0000256" key="2">
    <source>
        <dbReference type="ARBA" id="ARBA00010688"/>
    </source>
</evidence>
<feature type="active site" description="Proton acceptor" evidence="9">
    <location>
        <position position="286"/>
    </location>
</feature>
<dbReference type="Gene3D" id="3.30.1110.10">
    <property type="match status" value="1"/>
</dbReference>
<evidence type="ECO:0000256" key="3">
    <source>
        <dbReference type="ARBA" id="ARBA00012119"/>
    </source>
</evidence>
<comment type="caution">
    <text evidence="12">The sequence shown here is derived from an EMBL/GenBank/DDBJ whole genome shotgun (WGS) entry which is preliminary data.</text>
</comment>
<dbReference type="EC" id="2.7.1.20" evidence="3 10"/>
<name>A0AA38I1C3_9CUCU</name>
<dbReference type="SUPFAM" id="SSF53613">
    <property type="entry name" value="Ribokinase-like"/>
    <property type="match status" value="1"/>
</dbReference>
<comment type="subcellular location">
    <subcellularLocation>
        <location evidence="10">Nucleus</location>
    </subcellularLocation>
</comment>
<evidence type="ECO:0000256" key="5">
    <source>
        <dbReference type="ARBA" id="ARBA00022726"/>
    </source>
</evidence>
<dbReference type="InterPro" id="IPR011611">
    <property type="entry name" value="PfkB_dom"/>
</dbReference>
<dbReference type="GO" id="GO:0006166">
    <property type="term" value="P:purine ribonucleoside salvage"/>
    <property type="evidence" value="ECO:0007669"/>
    <property type="project" value="UniProtKB-KW"/>
</dbReference>
<keyword evidence="6 10" id="KW-0547">Nucleotide-binding</keyword>
<dbReference type="Proteomes" id="UP001168821">
    <property type="component" value="Unassembled WGS sequence"/>
</dbReference>
<dbReference type="AlphaFoldDB" id="A0AA38I1C3"/>
<dbReference type="GO" id="GO:0006144">
    <property type="term" value="P:purine nucleobase metabolic process"/>
    <property type="evidence" value="ECO:0007669"/>
    <property type="project" value="TreeGrafter"/>
</dbReference>
<evidence type="ECO:0000256" key="1">
    <source>
        <dbReference type="ARBA" id="ARBA00004801"/>
    </source>
</evidence>
<comment type="catalytic activity">
    <reaction evidence="10">
        <text>adenosine + ATP = AMP + ADP + H(+)</text>
        <dbReference type="Rhea" id="RHEA:20824"/>
        <dbReference type="ChEBI" id="CHEBI:15378"/>
        <dbReference type="ChEBI" id="CHEBI:16335"/>
        <dbReference type="ChEBI" id="CHEBI:30616"/>
        <dbReference type="ChEBI" id="CHEBI:456215"/>
        <dbReference type="ChEBI" id="CHEBI:456216"/>
        <dbReference type="EC" id="2.7.1.20"/>
    </reaction>
</comment>
<evidence type="ECO:0000256" key="4">
    <source>
        <dbReference type="ARBA" id="ARBA00022679"/>
    </source>
</evidence>
<feature type="domain" description="Carbohydrate kinase PfkB" evidence="11">
    <location>
        <begin position="46"/>
        <end position="325"/>
    </location>
</feature>
<organism evidence="12 13">
    <name type="scientific">Zophobas morio</name>
    <dbReference type="NCBI Taxonomy" id="2755281"/>
    <lineage>
        <taxon>Eukaryota</taxon>
        <taxon>Metazoa</taxon>
        <taxon>Ecdysozoa</taxon>
        <taxon>Arthropoda</taxon>
        <taxon>Hexapoda</taxon>
        <taxon>Insecta</taxon>
        <taxon>Pterygota</taxon>
        <taxon>Neoptera</taxon>
        <taxon>Endopterygota</taxon>
        <taxon>Coleoptera</taxon>
        <taxon>Polyphaga</taxon>
        <taxon>Cucujiformia</taxon>
        <taxon>Tenebrionidae</taxon>
        <taxon>Zophobas</taxon>
    </lineage>
</organism>
<evidence type="ECO:0000256" key="8">
    <source>
        <dbReference type="ARBA" id="ARBA00022840"/>
    </source>
</evidence>
<evidence type="ECO:0000259" key="11">
    <source>
        <dbReference type="Pfam" id="PF00294"/>
    </source>
</evidence>
<keyword evidence="10" id="KW-0539">Nucleus</keyword>
<dbReference type="InterPro" id="IPR029056">
    <property type="entry name" value="Ribokinase-like"/>
</dbReference>
<dbReference type="EMBL" id="JALNTZ010000006">
    <property type="protein sequence ID" value="KAJ3648688.1"/>
    <property type="molecule type" value="Genomic_DNA"/>
</dbReference>
<proteinExistence type="inferred from homology"/>
<dbReference type="PANTHER" id="PTHR45769:SF3">
    <property type="entry name" value="ADENOSINE KINASE"/>
    <property type="match status" value="1"/>
</dbReference>
<comment type="similarity">
    <text evidence="2 10">Belongs to the carbohydrate kinase PfkB family.</text>
</comment>
<dbReference type="InterPro" id="IPR001805">
    <property type="entry name" value="Adenokinase"/>
</dbReference>
<reference evidence="12" key="1">
    <citation type="journal article" date="2023" name="G3 (Bethesda)">
        <title>Whole genome assemblies of Zophobas morio and Tenebrio molitor.</title>
        <authorList>
            <person name="Kaur S."/>
            <person name="Stinson S.A."/>
            <person name="diCenzo G.C."/>
        </authorList>
    </citation>
    <scope>NUCLEOTIDE SEQUENCE</scope>
    <source>
        <strain evidence="12">QUZm001</strain>
    </source>
</reference>
<evidence type="ECO:0000256" key="7">
    <source>
        <dbReference type="ARBA" id="ARBA00022777"/>
    </source>
</evidence>
<keyword evidence="5 10" id="KW-0660">Purine salvage</keyword>
<dbReference type="CDD" id="cd01168">
    <property type="entry name" value="adenosine_kinase"/>
    <property type="match status" value="1"/>
</dbReference>
<dbReference type="Pfam" id="PF00294">
    <property type="entry name" value="PfkB"/>
    <property type="match status" value="1"/>
</dbReference>
<dbReference type="PRINTS" id="PR00989">
    <property type="entry name" value="ADENOKINASE"/>
</dbReference>
<accession>A0AA38I1C3</accession>
<gene>
    <name evidence="12" type="ORF">Zmor_020471</name>
</gene>
<comment type="subunit">
    <text evidence="10">Monomer.</text>
</comment>
<evidence type="ECO:0000256" key="6">
    <source>
        <dbReference type="ARBA" id="ARBA00022741"/>
    </source>
</evidence>
<protein>
    <recommendedName>
        <fullName evidence="3 10">Adenosine kinase</fullName>
        <shortName evidence="10">AK</shortName>
        <ecNumber evidence="3 10">2.7.1.20</ecNumber>
    </recommendedName>
    <alternativeName>
        <fullName evidence="10">Adenosine 5'-phosphotransferase</fullName>
    </alternativeName>
</protein>
<dbReference type="PANTHER" id="PTHR45769">
    <property type="entry name" value="ADENOSINE KINASE"/>
    <property type="match status" value="1"/>
</dbReference>
<comment type="function">
    <text evidence="10">ATP dependent phosphorylation of adenosine and other related nucleoside analogs to monophosphate derivatives.</text>
</comment>
<evidence type="ECO:0000313" key="13">
    <source>
        <dbReference type="Proteomes" id="UP001168821"/>
    </source>
</evidence>
<dbReference type="GO" id="GO:0005634">
    <property type="term" value="C:nucleus"/>
    <property type="evidence" value="ECO:0007669"/>
    <property type="project" value="UniProtKB-SubCell"/>
</dbReference>
<comment type="pathway">
    <text evidence="1 10">Purine metabolism; AMP biosynthesis via salvage pathway; AMP from adenosine: step 1/1.</text>
</comment>
<dbReference type="Gene3D" id="3.40.1190.20">
    <property type="match status" value="1"/>
</dbReference>
<keyword evidence="10" id="KW-0460">Magnesium</keyword>
<comment type="cofactor">
    <cofactor evidence="10">
        <name>Mg(2+)</name>
        <dbReference type="ChEBI" id="CHEBI:18420"/>
    </cofactor>
    <text evidence="10">Binds 3 Mg(2+) ions per subunit.</text>
</comment>
<dbReference type="GO" id="GO:0005829">
    <property type="term" value="C:cytosol"/>
    <property type="evidence" value="ECO:0007669"/>
    <property type="project" value="TreeGrafter"/>
</dbReference>
<evidence type="ECO:0000256" key="9">
    <source>
        <dbReference type="PIRSR" id="PIRSR601805-1"/>
    </source>
</evidence>
<evidence type="ECO:0000256" key="10">
    <source>
        <dbReference type="RuleBase" id="RU368116"/>
    </source>
</evidence>
<dbReference type="GO" id="GO:0044209">
    <property type="term" value="P:AMP salvage"/>
    <property type="evidence" value="ECO:0007669"/>
    <property type="project" value="UniProtKB-UniRule"/>
</dbReference>
<dbReference type="InterPro" id="IPR002173">
    <property type="entry name" value="Carboh/pur_kinase_PfkB_CS"/>
</dbReference>